<evidence type="ECO:0008006" key="3">
    <source>
        <dbReference type="Google" id="ProtNLM"/>
    </source>
</evidence>
<organism evidence="1 2">
    <name type="scientific">Lysobacter brunescens</name>
    <dbReference type="NCBI Taxonomy" id="262323"/>
    <lineage>
        <taxon>Bacteria</taxon>
        <taxon>Pseudomonadati</taxon>
        <taxon>Pseudomonadota</taxon>
        <taxon>Gammaproteobacteria</taxon>
        <taxon>Lysobacterales</taxon>
        <taxon>Lysobacteraceae</taxon>
        <taxon>Lysobacter</taxon>
    </lineage>
</organism>
<dbReference type="EMBL" id="JBHTIF010000001">
    <property type="protein sequence ID" value="MFD0725083.1"/>
    <property type="molecule type" value="Genomic_DNA"/>
</dbReference>
<gene>
    <name evidence="1" type="ORF">ACFQ0E_05655</name>
</gene>
<comment type="caution">
    <text evidence="1">The sequence shown here is derived from an EMBL/GenBank/DDBJ whole genome shotgun (WGS) entry which is preliminary data.</text>
</comment>
<evidence type="ECO:0000313" key="1">
    <source>
        <dbReference type="EMBL" id="MFD0725083.1"/>
    </source>
</evidence>
<keyword evidence="2" id="KW-1185">Reference proteome</keyword>
<name>A0ABW2YB08_9GAMM</name>
<accession>A0ABW2YB08</accession>
<dbReference type="RefSeq" id="WP_386822705.1">
    <property type="nucleotide sequence ID" value="NZ_JBHTIF010000001.1"/>
</dbReference>
<protein>
    <recommendedName>
        <fullName evidence="3">Secreted protein</fullName>
    </recommendedName>
</protein>
<sequence>MLAQLPPAQLPSGAGTCLSRGEFSTVGLLFVWFAGSRAMLKALTLALGLLVTSTVFAAPPPTASVTQIDRDLADILERQRAIAIQLESANEEISPRQRQIIHREQRRIFSILAGRSSLDELAPSRRIDLWNALQSINAAIDGSSAAEERKLVCTHRNRTGSRVTRVRCVRAESLSPPKEEMIHEVRAF</sequence>
<proteinExistence type="predicted"/>
<reference evidence="2" key="1">
    <citation type="journal article" date="2019" name="Int. J. Syst. Evol. Microbiol.">
        <title>The Global Catalogue of Microorganisms (GCM) 10K type strain sequencing project: providing services to taxonomists for standard genome sequencing and annotation.</title>
        <authorList>
            <consortium name="The Broad Institute Genomics Platform"/>
            <consortium name="The Broad Institute Genome Sequencing Center for Infectious Disease"/>
            <person name="Wu L."/>
            <person name="Ma J."/>
        </authorList>
    </citation>
    <scope>NUCLEOTIDE SEQUENCE [LARGE SCALE GENOMIC DNA]</scope>
    <source>
        <strain evidence="2">CCUG 55585</strain>
    </source>
</reference>
<dbReference type="Proteomes" id="UP001597110">
    <property type="component" value="Unassembled WGS sequence"/>
</dbReference>
<evidence type="ECO:0000313" key="2">
    <source>
        <dbReference type="Proteomes" id="UP001597110"/>
    </source>
</evidence>